<gene>
    <name evidence="7" type="ORF">GCM10011379_06060</name>
</gene>
<dbReference type="Pfam" id="PF04542">
    <property type="entry name" value="Sigma70_r2"/>
    <property type="match status" value="1"/>
</dbReference>
<keyword evidence="8" id="KW-1185">Reference proteome</keyword>
<evidence type="ECO:0008006" key="9">
    <source>
        <dbReference type="Google" id="ProtNLM"/>
    </source>
</evidence>
<dbReference type="GO" id="GO:0016987">
    <property type="term" value="F:sigma factor activity"/>
    <property type="evidence" value="ECO:0007669"/>
    <property type="project" value="UniProtKB-KW"/>
</dbReference>
<dbReference type="AlphaFoldDB" id="A0A917IN80"/>
<reference evidence="7" key="2">
    <citation type="submission" date="2020-09" db="EMBL/GenBank/DDBJ databases">
        <authorList>
            <person name="Sun Q."/>
            <person name="Zhou Y."/>
        </authorList>
    </citation>
    <scope>NUCLEOTIDE SEQUENCE</scope>
    <source>
        <strain evidence="7">CGMCC 1.15290</strain>
    </source>
</reference>
<accession>A0A917IN80</accession>
<organism evidence="7 8">
    <name type="scientific">Filimonas zeae</name>
    <dbReference type="NCBI Taxonomy" id="1737353"/>
    <lineage>
        <taxon>Bacteria</taxon>
        <taxon>Pseudomonadati</taxon>
        <taxon>Bacteroidota</taxon>
        <taxon>Chitinophagia</taxon>
        <taxon>Chitinophagales</taxon>
        <taxon>Chitinophagaceae</taxon>
        <taxon>Filimonas</taxon>
    </lineage>
</organism>
<dbReference type="GO" id="GO:0003677">
    <property type="term" value="F:DNA binding"/>
    <property type="evidence" value="ECO:0007669"/>
    <property type="project" value="InterPro"/>
</dbReference>
<evidence type="ECO:0000256" key="2">
    <source>
        <dbReference type="ARBA" id="ARBA00023015"/>
    </source>
</evidence>
<name>A0A917IN80_9BACT</name>
<dbReference type="Gene3D" id="1.10.1740.10">
    <property type="match status" value="1"/>
</dbReference>
<protein>
    <recommendedName>
        <fullName evidence="9">RNA polymerase sigma-70 factor, ECF subfamily</fullName>
    </recommendedName>
</protein>
<feature type="domain" description="RNA polymerase sigma-70 region 2" evidence="5">
    <location>
        <begin position="33"/>
        <end position="90"/>
    </location>
</feature>
<comment type="similarity">
    <text evidence="1">Belongs to the sigma-70 factor family. ECF subfamily.</text>
</comment>
<dbReference type="Gene3D" id="1.10.10.10">
    <property type="entry name" value="Winged helix-like DNA-binding domain superfamily/Winged helix DNA-binding domain"/>
    <property type="match status" value="1"/>
</dbReference>
<evidence type="ECO:0000259" key="5">
    <source>
        <dbReference type="Pfam" id="PF04542"/>
    </source>
</evidence>
<dbReference type="EMBL" id="BMIB01000001">
    <property type="protein sequence ID" value="GGH59368.1"/>
    <property type="molecule type" value="Genomic_DNA"/>
</dbReference>
<comment type="caution">
    <text evidence="7">The sequence shown here is derived from an EMBL/GenBank/DDBJ whole genome shotgun (WGS) entry which is preliminary data.</text>
</comment>
<proteinExistence type="inferred from homology"/>
<keyword evidence="2" id="KW-0805">Transcription regulation</keyword>
<dbReference type="InterPro" id="IPR013325">
    <property type="entry name" value="RNA_pol_sigma_r2"/>
</dbReference>
<dbReference type="SUPFAM" id="SSF88659">
    <property type="entry name" value="Sigma3 and sigma4 domains of RNA polymerase sigma factors"/>
    <property type="match status" value="1"/>
</dbReference>
<dbReference type="InterPro" id="IPR013249">
    <property type="entry name" value="RNA_pol_sigma70_r4_t2"/>
</dbReference>
<evidence type="ECO:0000259" key="6">
    <source>
        <dbReference type="Pfam" id="PF08281"/>
    </source>
</evidence>
<evidence type="ECO:0000313" key="8">
    <source>
        <dbReference type="Proteomes" id="UP000627292"/>
    </source>
</evidence>
<evidence type="ECO:0000256" key="4">
    <source>
        <dbReference type="ARBA" id="ARBA00023163"/>
    </source>
</evidence>
<dbReference type="RefSeq" id="WP_188950497.1">
    <property type="nucleotide sequence ID" value="NZ_BMIB01000001.1"/>
</dbReference>
<keyword evidence="3" id="KW-0731">Sigma factor</keyword>
<dbReference type="PANTHER" id="PTHR43133">
    <property type="entry name" value="RNA POLYMERASE ECF-TYPE SIGMA FACTO"/>
    <property type="match status" value="1"/>
</dbReference>
<evidence type="ECO:0000256" key="1">
    <source>
        <dbReference type="ARBA" id="ARBA00010641"/>
    </source>
</evidence>
<evidence type="ECO:0000313" key="7">
    <source>
        <dbReference type="EMBL" id="GGH59368.1"/>
    </source>
</evidence>
<dbReference type="InterPro" id="IPR013324">
    <property type="entry name" value="RNA_pol_sigma_r3/r4-like"/>
</dbReference>
<sequence length="200" mass="22504">MSASVINITAYQQLHKGDEAGFKALYTACWYELYETAYAKTGDKAQAQDMVQELFIAVWKNGIPAREGASVKEYLYGALRNRVFNYYRSAAVQEKYKTALEASWQLLADVTLPGILEADELERLVEKEVQQMPTAMQMVYRMSREEGLSALAIAEALQLSPQTVRNQISAALARIRSMLIRESFISLLGACYSCYQIVMA</sequence>
<dbReference type="NCBIfam" id="TIGR02937">
    <property type="entry name" value="sigma70-ECF"/>
    <property type="match status" value="1"/>
</dbReference>
<dbReference type="InterPro" id="IPR039425">
    <property type="entry name" value="RNA_pol_sigma-70-like"/>
</dbReference>
<dbReference type="Pfam" id="PF08281">
    <property type="entry name" value="Sigma70_r4_2"/>
    <property type="match status" value="1"/>
</dbReference>
<keyword evidence="4" id="KW-0804">Transcription</keyword>
<dbReference type="InterPro" id="IPR036388">
    <property type="entry name" value="WH-like_DNA-bd_sf"/>
</dbReference>
<dbReference type="InterPro" id="IPR007627">
    <property type="entry name" value="RNA_pol_sigma70_r2"/>
</dbReference>
<dbReference type="Proteomes" id="UP000627292">
    <property type="component" value="Unassembled WGS sequence"/>
</dbReference>
<dbReference type="GO" id="GO:0006352">
    <property type="term" value="P:DNA-templated transcription initiation"/>
    <property type="evidence" value="ECO:0007669"/>
    <property type="project" value="InterPro"/>
</dbReference>
<feature type="domain" description="RNA polymerase sigma factor 70 region 4 type 2" evidence="6">
    <location>
        <begin position="125"/>
        <end position="175"/>
    </location>
</feature>
<dbReference type="SUPFAM" id="SSF88946">
    <property type="entry name" value="Sigma2 domain of RNA polymerase sigma factors"/>
    <property type="match status" value="1"/>
</dbReference>
<dbReference type="InterPro" id="IPR014284">
    <property type="entry name" value="RNA_pol_sigma-70_dom"/>
</dbReference>
<reference evidence="7" key="1">
    <citation type="journal article" date="2014" name="Int. J. Syst. Evol. Microbiol.">
        <title>Complete genome sequence of Corynebacterium casei LMG S-19264T (=DSM 44701T), isolated from a smear-ripened cheese.</title>
        <authorList>
            <consortium name="US DOE Joint Genome Institute (JGI-PGF)"/>
            <person name="Walter F."/>
            <person name="Albersmeier A."/>
            <person name="Kalinowski J."/>
            <person name="Ruckert C."/>
        </authorList>
    </citation>
    <scope>NUCLEOTIDE SEQUENCE</scope>
    <source>
        <strain evidence="7">CGMCC 1.15290</strain>
    </source>
</reference>
<dbReference type="PANTHER" id="PTHR43133:SF46">
    <property type="entry name" value="RNA POLYMERASE SIGMA-70 FACTOR ECF SUBFAMILY"/>
    <property type="match status" value="1"/>
</dbReference>
<evidence type="ECO:0000256" key="3">
    <source>
        <dbReference type="ARBA" id="ARBA00023082"/>
    </source>
</evidence>